<organism evidence="2 3">
    <name type="scientific">Actinoallomurus bryophytorum</name>
    <dbReference type="NCBI Taxonomy" id="1490222"/>
    <lineage>
        <taxon>Bacteria</taxon>
        <taxon>Bacillati</taxon>
        <taxon>Actinomycetota</taxon>
        <taxon>Actinomycetes</taxon>
        <taxon>Streptosporangiales</taxon>
        <taxon>Thermomonosporaceae</taxon>
        <taxon>Actinoallomurus</taxon>
    </lineage>
</organism>
<evidence type="ECO:0000259" key="1">
    <source>
        <dbReference type="Pfam" id="PF00144"/>
    </source>
</evidence>
<dbReference type="SUPFAM" id="SSF56601">
    <property type="entry name" value="beta-lactamase/transpeptidase-like"/>
    <property type="match status" value="1"/>
</dbReference>
<keyword evidence="2" id="KW-0645">Protease</keyword>
<dbReference type="InterPro" id="IPR001466">
    <property type="entry name" value="Beta-lactam-related"/>
</dbReference>
<dbReference type="Pfam" id="PF00144">
    <property type="entry name" value="Beta-lactamase"/>
    <property type="match status" value="1"/>
</dbReference>
<dbReference type="AlphaFoldDB" id="A0A543CUU9"/>
<dbReference type="Proteomes" id="UP000316096">
    <property type="component" value="Unassembled WGS sequence"/>
</dbReference>
<dbReference type="PANTHER" id="PTHR46825">
    <property type="entry name" value="D-ALANYL-D-ALANINE-CARBOXYPEPTIDASE/ENDOPEPTIDASE AMPH"/>
    <property type="match status" value="1"/>
</dbReference>
<dbReference type="GO" id="GO:0004180">
    <property type="term" value="F:carboxypeptidase activity"/>
    <property type="evidence" value="ECO:0007669"/>
    <property type="project" value="UniProtKB-KW"/>
</dbReference>
<dbReference type="InterPro" id="IPR050491">
    <property type="entry name" value="AmpC-like"/>
</dbReference>
<feature type="domain" description="Beta-lactamase-related" evidence="1">
    <location>
        <begin position="93"/>
        <end position="415"/>
    </location>
</feature>
<evidence type="ECO:0000313" key="2">
    <source>
        <dbReference type="EMBL" id="TQM00890.1"/>
    </source>
</evidence>
<keyword evidence="3" id="KW-1185">Reference proteome</keyword>
<name>A0A543CUU9_9ACTN</name>
<keyword evidence="2" id="KW-0121">Carboxypeptidase</keyword>
<proteinExistence type="predicted"/>
<sequence length="441" mass="47264">MRAGPYSVFHIRSDMETTMRLPLCSRRVTALALAGLLAATGCVSAEAGTVNASTSTAADTLKARLTTLAEDDVRAGAPGVIVRIQDGNNRPVTVARQAVWTRAAHSLSADDEFRMGSNTKTMVATVALQLVAERRLGLDDPVHKWLPGLVANDRAITVRMLLGHTSGLPDYSIELHKGRFDPDVLRSLTGQDHHVWTPRQLLAVAAKYPVNFAPGTQYSYSNTNYVALGLILERVTGDSVADLLRDRITRPLRLHHTYLATSGRSRDGDLLAHGYEPDAAHLAPLLEEFGAPAGTAFAGPVGHEHVDVTGISPSWAWTAGAMVSTPHDWAIFLKALLSGRLVPARELAEMRTTVEDPDSQGTMRYGLGLMQYTSPCGPVWGHTGGIPGFGSQNYTDAAGRRTVTVVTISQFGTKFSEVQAADQKVVDGAVCAMLGQPAPQN</sequence>
<keyword evidence="2" id="KW-0378">Hydrolase</keyword>
<dbReference type="Gene3D" id="3.40.710.10">
    <property type="entry name" value="DD-peptidase/beta-lactamase superfamily"/>
    <property type="match status" value="1"/>
</dbReference>
<gene>
    <name evidence="2" type="ORF">FB559_6615</name>
</gene>
<accession>A0A543CUU9</accession>
<dbReference type="InterPro" id="IPR012338">
    <property type="entry name" value="Beta-lactam/transpept-like"/>
</dbReference>
<evidence type="ECO:0000313" key="3">
    <source>
        <dbReference type="Proteomes" id="UP000316096"/>
    </source>
</evidence>
<comment type="caution">
    <text evidence="2">The sequence shown here is derived from an EMBL/GenBank/DDBJ whole genome shotgun (WGS) entry which is preliminary data.</text>
</comment>
<reference evidence="2 3" key="1">
    <citation type="submission" date="2019-06" db="EMBL/GenBank/DDBJ databases">
        <title>Sequencing the genomes of 1000 actinobacteria strains.</title>
        <authorList>
            <person name="Klenk H.-P."/>
        </authorList>
    </citation>
    <scope>NUCLEOTIDE SEQUENCE [LARGE SCALE GENOMIC DNA]</scope>
    <source>
        <strain evidence="2 3">DSM 102200</strain>
    </source>
</reference>
<protein>
    <submittedName>
        <fullName evidence="2">D-alanyl-D-alanine carboxypeptidase</fullName>
    </submittedName>
</protein>
<dbReference type="EMBL" id="VFOZ01000001">
    <property type="protein sequence ID" value="TQM00890.1"/>
    <property type="molecule type" value="Genomic_DNA"/>
</dbReference>
<dbReference type="PANTHER" id="PTHR46825:SF7">
    <property type="entry name" value="D-ALANYL-D-ALANINE CARBOXYPEPTIDASE"/>
    <property type="match status" value="1"/>
</dbReference>